<dbReference type="AlphaFoldDB" id="A0A193QMM9"/>
<dbReference type="Proteomes" id="UP000245838">
    <property type="component" value="Chromosome sggmmb4_Chromosome"/>
</dbReference>
<feature type="domain" description="Tox-PLDMTX" evidence="1">
    <location>
        <begin position="14"/>
        <end position="108"/>
    </location>
</feature>
<evidence type="ECO:0000313" key="2">
    <source>
        <dbReference type="EMBL" id="CRL46180.1"/>
    </source>
</evidence>
<dbReference type="Pfam" id="PF15645">
    <property type="entry name" value="Tox-PLDMTX"/>
    <property type="match status" value="1"/>
</dbReference>
<dbReference type="InterPro" id="IPR028907">
    <property type="entry name" value="Tox-PLDMTX_dom"/>
</dbReference>
<sequence length="213" mass="24458">MARRGDQSERLAAAQAFANANAFKSIECRVLFYWLESADYQEMHHYLLVAEREGVRYILDPAMEKLAFLDIPTISQPSIQSEQQWLAAFHQADNTTSIRYQMFTSVDAALSYQREVVDEVEETWLIKPPEVSAIADYNDIDGIKYAVSPSTSTPLVLQKRLSHVIRNFMIDNHSCASNYDFMLYIFYNIASQEQRESINAVFLCVSKRTPYAT</sequence>
<dbReference type="EMBL" id="LN854557">
    <property type="protein sequence ID" value="CRL46180.1"/>
    <property type="molecule type" value="Genomic_DNA"/>
</dbReference>
<reference evidence="2 3" key="1">
    <citation type="submission" date="2015-05" db="EMBL/GenBank/DDBJ databases">
        <authorList>
            <person name="Goodhead I."/>
        </authorList>
    </citation>
    <scope>NUCLEOTIDE SEQUENCE [LARGE SCALE GENOMIC DNA]</scope>
    <source>
        <strain evidence="3">morsitans</strain>
    </source>
</reference>
<accession>A0A193QMM9</accession>
<proteinExistence type="predicted"/>
<organism evidence="2 3">
    <name type="scientific">Sodalis glossinidius (strain morsitans)</name>
    <dbReference type="NCBI Taxonomy" id="343509"/>
    <lineage>
        <taxon>Bacteria</taxon>
        <taxon>Pseudomonadati</taxon>
        <taxon>Pseudomonadota</taxon>
        <taxon>Gammaproteobacteria</taxon>
        <taxon>Enterobacterales</taxon>
        <taxon>Bruguierivoracaceae</taxon>
        <taxon>Sodalis</taxon>
    </lineage>
</organism>
<protein>
    <recommendedName>
        <fullName evidence="1">Tox-PLDMTX domain-containing protein</fullName>
    </recommendedName>
</protein>
<evidence type="ECO:0000259" key="1">
    <source>
        <dbReference type="Pfam" id="PF15645"/>
    </source>
</evidence>
<name>A0A193QMM9_SODGM</name>
<evidence type="ECO:0000313" key="3">
    <source>
        <dbReference type="Proteomes" id="UP000245838"/>
    </source>
</evidence>
<dbReference type="RefSeq" id="WP_041867163.1">
    <property type="nucleotide sequence ID" value="NC_007712.1"/>
</dbReference>
<gene>
    <name evidence="2" type="ORF">SGGMMB4_04588</name>
</gene>
<dbReference type="Gene3D" id="3.10.670.10">
    <property type="entry name" value="Secreted effector protein ssei"/>
    <property type="match status" value="1"/>
</dbReference>